<dbReference type="InterPro" id="IPR050168">
    <property type="entry name" value="AAA_ATPase_domain"/>
</dbReference>
<evidence type="ECO:0000313" key="4">
    <source>
        <dbReference type="Proteomes" id="UP000887578"/>
    </source>
</evidence>
<dbReference type="Gene3D" id="1.10.8.60">
    <property type="match status" value="1"/>
</dbReference>
<name>A0A914QJG8_9BILA</name>
<evidence type="ECO:0000256" key="2">
    <source>
        <dbReference type="ARBA" id="ARBA00022840"/>
    </source>
</evidence>
<organism evidence="4 5">
    <name type="scientific">Panagrolaimus davidi</name>
    <dbReference type="NCBI Taxonomy" id="227884"/>
    <lineage>
        <taxon>Eukaryota</taxon>
        <taxon>Metazoa</taxon>
        <taxon>Ecdysozoa</taxon>
        <taxon>Nematoda</taxon>
        <taxon>Chromadorea</taxon>
        <taxon>Rhabditida</taxon>
        <taxon>Tylenchina</taxon>
        <taxon>Panagrolaimomorpha</taxon>
        <taxon>Panagrolaimoidea</taxon>
        <taxon>Panagrolaimidae</taxon>
        <taxon>Panagrolaimus</taxon>
    </lineage>
</organism>
<dbReference type="Pfam" id="PF00004">
    <property type="entry name" value="AAA"/>
    <property type="match status" value="1"/>
</dbReference>
<dbReference type="InterPro" id="IPR003593">
    <property type="entry name" value="AAA+_ATPase"/>
</dbReference>
<dbReference type="Pfam" id="PF17862">
    <property type="entry name" value="AAA_lid_3"/>
    <property type="match status" value="1"/>
</dbReference>
<dbReference type="InterPro" id="IPR027417">
    <property type="entry name" value="P-loop_NTPase"/>
</dbReference>
<dbReference type="InterPro" id="IPR041569">
    <property type="entry name" value="AAA_lid_3"/>
</dbReference>
<evidence type="ECO:0000313" key="5">
    <source>
        <dbReference type="WBParaSite" id="PDA_v2.g29757.t1"/>
    </source>
</evidence>
<dbReference type="GO" id="GO:0034098">
    <property type="term" value="C:VCP-NPL4-UFD1 AAA ATPase complex"/>
    <property type="evidence" value="ECO:0007669"/>
    <property type="project" value="TreeGrafter"/>
</dbReference>
<dbReference type="PANTHER" id="PTHR23077">
    <property type="entry name" value="AAA-FAMILY ATPASE"/>
    <property type="match status" value="1"/>
</dbReference>
<dbReference type="SUPFAM" id="SSF52540">
    <property type="entry name" value="P-loop containing nucleoside triphosphate hydrolases"/>
    <property type="match status" value="1"/>
</dbReference>
<keyword evidence="1" id="KW-0547">Nucleotide-binding</keyword>
<dbReference type="GO" id="GO:0005634">
    <property type="term" value="C:nucleus"/>
    <property type="evidence" value="ECO:0007669"/>
    <property type="project" value="TreeGrafter"/>
</dbReference>
<dbReference type="InterPro" id="IPR003959">
    <property type="entry name" value="ATPase_AAA_core"/>
</dbReference>
<dbReference type="GO" id="GO:0031593">
    <property type="term" value="F:polyubiquitin modification-dependent protein binding"/>
    <property type="evidence" value="ECO:0007669"/>
    <property type="project" value="TreeGrafter"/>
</dbReference>
<keyword evidence="2" id="KW-0067">ATP-binding</keyword>
<dbReference type="GO" id="GO:0051228">
    <property type="term" value="P:mitotic spindle disassembly"/>
    <property type="evidence" value="ECO:0007669"/>
    <property type="project" value="TreeGrafter"/>
</dbReference>
<keyword evidence="4" id="KW-1185">Reference proteome</keyword>
<dbReference type="GO" id="GO:0005829">
    <property type="term" value="C:cytosol"/>
    <property type="evidence" value="ECO:0007669"/>
    <property type="project" value="TreeGrafter"/>
</dbReference>
<proteinExistence type="predicted"/>
<dbReference type="Proteomes" id="UP000887578">
    <property type="component" value="Unplaced"/>
</dbReference>
<evidence type="ECO:0000259" key="3">
    <source>
        <dbReference type="SMART" id="SM00382"/>
    </source>
</evidence>
<dbReference type="WBParaSite" id="PDA_v2.g29757.t1">
    <property type="protein sequence ID" value="PDA_v2.g29757.t1"/>
    <property type="gene ID" value="PDA_v2.g29757"/>
</dbReference>
<feature type="domain" description="AAA+ ATPase" evidence="3">
    <location>
        <begin position="54"/>
        <end position="180"/>
    </location>
</feature>
<dbReference type="Gene3D" id="3.40.50.300">
    <property type="entry name" value="P-loop containing nucleotide triphosphate hydrolases"/>
    <property type="match status" value="1"/>
</dbReference>
<dbReference type="SMART" id="SM00382">
    <property type="entry name" value="AAA"/>
    <property type="match status" value="1"/>
</dbReference>
<accession>A0A914QJG8</accession>
<sequence length="275" mass="30858">MRDFRIAKEKYTPLLFRGISSAAATANLEGIIGLEDEKQQLQDIIQLSMEGIVETRGVLFYGPPGCGKSLLAETLARNCPAAFIKVFVPRLLNMGINASAKFIREIFEKAENASPAILFFDGLIDREKHFVLNQILAEMDCLTPNTKIIVLAATNQLEIIKSSLTRPGHFDQQIFVPSPNEINRRKIIETFISKFPSVFDDVVDLDFLSQKTDGFTAADVKQLCKNALRLAIKESRSATKLSKTHFEEALKFTHSSLTVDENESYNLFYHQHSGK</sequence>
<protein>
    <submittedName>
        <fullName evidence="5">AAA+ ATPase domain-containing protein</fullName>
    </submittedName>
</protein>
<dbReference type="GO" id="GO:0005524">
    <property type="term" value="F:ATP binding"/>
    <property type="evidence" value="ECO:0007669"/>
    <property type="project" value="UniProtKB-KW"/>
</dbReference>
<dbReference type="PANTHER" id="PTHR23077:SF171">
    <property type="entry name" value="NUCLEAR VALOSIN-CONTAINING PROTEIN-LIKE"/>
    <property type="match status" value="1"/>
</dbReference>
<evidence type="ECO:0000256" key="1">
    <source>
        <dbReference type="ARBA" id="ARBA00022741"/>
    </source>
</evidence>
<dbReference type="AlphaFoldDB" id="A0A914QJG8"/>
<dbReference type="GO" id="GO:0097352">
    <property type="term" value="P:autophagosome maturation"/>
    <property type="evidence" value="ECO:0007669"/>
    <property type="project" value="TreeGrafter"/>
</dbReference>
<dbReference type="GO" id="GO:0030970">
    <property type="term" value="P:retrograde protein transport, ER to cytosol"/>
    <property type="evidence" value="ECO:0007669"/>
    <property type="project" value="TreeGrafter"/>
</dbReference>
<reference evidence="5" key="1">
    <citation type="submission" date="2022-11" db="UniProtKB">
        <authorList>
            <consortium name="WormBaseParasite"/>
        </authorList>
    </citation>
    <scope>IDENTIFICATION</scope>
</reference>
<dbReference type="GO" id="GO:0016887">
    <property type="term" value="F:ATP hydrolysis activity"/>
    <property type="evidence" value="ECO:0007669"/>
    <property type="project" value="InterPro"/>
</dbReference>